<name>A0ABR2EK26_9ROSI</name>
<protein>
    <submittedName>
        <fullName evidence="2">Uncharacterized protein</fullName>
    </submittedName>
</protein>
<keyword evidence="3" id="KW-1185">Reference proteome</keyword>
<accession>A0ABR2EK26</accession>
<dbReference type="EMBL" id="JBBPBM010000013">
    <property type="protein sequence ID" value="KAK8561527.1"/>
    <property type="molecule type" value="Genomic_DNA"/>
</dbReference>
<gene>
    <name evidence="2" type="ORF">V6N12_048593</name>
</gene>
<proteinExistence type="predicted"/>
<reference evidence="2 3" key="1">
    <citation type="journal article" date="2024" name="G3 (Bethesda)">
        <title>Genome assembly of Hibiscus sabdariffa L. provides insights into metabolisms of medicinal natural products.</title>
        <authorList>
            <person name="Kim T."/>
        </authorList>
    </citation>
    <scope>NUCLEOTIDE SEQUENCE [LARGE SCALE GENOMIC DNA]</scope>
    <source>
        <strain evidence="2">TK-2024</strain>
        <tissue evidence="2">Old leaves</tissue>
    </source>
</reference>
<comment type="caution">
    <text evidence="2">The sequence shown here is derived from an EMBL/GenBank/DDBJ whole genome shotgun (WGS) entry which is preliminary data.</text>
</comment>
<evidence type="ECO:0000256" key="1">
    <source>
        <dbReference type="SAM" id="MobiDB-lite"/>
    </source>
</evidence>
<evidence type="ECO:0000313" key="2">
    <source>
        <dbReference type="EMBL" id="KAK8561527.1"/>
    </source>
</evidence>
<organism evidence="2 3">
    <name type="scientific">Hibiscus sabdariffa</name>
    <name type="common">roselle</name>
    <dbReference type="NCBI Taxonomy" id="183260"/>
    <lineage>
        <taxon>Eukaryota</taxon>
        <taxon>Viridiplantae</taxon>
        <taxon>Streptophyta</taxon>
        <taxon>Embryophyta</taxon>
        <taxon>Tracheophyta</taxon>
        <taxon>Spermatophyta</taxon>
        <taxon>Magnoliopsida</taxon>
        <taxon>eudicotyledons</taxon>
        <taxon>Gunneridae</taxon>
        <taxon>Pentapetalae</taxon>
        <taxon>rosids</taxon>
        <taxon>malvids</taxon>
        <taxon>Malvales</taxon>
        <taxon>Malvaceae</taxon>
        <taxon>Malvoideae</taxon>
        <taxon>Hibiscus</taxon>
    </lineage>
</organism>
<dbReference type="Proteomes" id="UP001472677">
    <property type="component" value="Unassembled WGS sequence"/>
</dbReference>
<sequence>MKGRRLTDLDLLPGGSSHRERPCMPEFRAPLHPLVMQGFTTLFQQQGSSSRTAFRPIAAAACSSSLVPIATPNRCCRAEFGC</sequence>
<feature type="region of interest" description="Disordered" evidence="1">
    <location>
        <begin position="1"/>
        <end position="23"/>
    </location>
</feature>
<evidence type="ECO:0000313" key="3">
    <source>
        <dbReference type="Proteomes" id="UP001472677"/>
    </source>
</evidence>